<dbReference type="SMART" id="SM00086">
    <property type="entry name" value="PAC"/>
    <property type="match status" value="1"/>
</dbReference>
<feature type="domain" description="PAC" evidence="5">
    <location>
        <begin position="222"/>
        <end position="272"/>
    </location>
</feature>
<dbReference type="CDD" id="cd01948">
    <property type="entry name" value="EAL"/>
    <property type="match status" value="1"/>
</dbReference>
<organism evidence="8 9">
    <name type="scientific">Massilia aurea</name>
    <dbReference type="NCBI Taxonomy" id="373040"/>
    <lineage>
        <taxon>Bacteria</taxon>
        <taxon>Pseudomonadati</taxon>
        <taxon>Pseudomonadota</taxon>
        <taxon>Betaproteobacteria</taxon>
        <taxon>Burkholderiales</taxon>
        <taxon>Oxalobacteraceae</taxon>
        <taxon>Telluria group</taxon>
        <taxon>Massilia</taxon>
    </lineage>
</organism>
<dbReference type="InterPro" id="IPR000700">
    <property type="entry name" value="PAS-assoc_C"/>
</dbReference>
<evidence type="ECO:0000256" key="1">
    <source>
        <dbReference type="ARBA" id="ARBA00051114"/>
    </source>
</evidence>
<dbReference type="InterPro" id="IPR052155">
    <property type="entry name" value="Biofilm_reg_signaling"/>
</dbReference>
<dbReference type="GO" id="GO:0071111">
    <property type="term" value="F:cyclic-guanylate-specific phosphodiesterase activity"/>
    <property type="evidence" value="ECO:0007669"/>
    <property type="project" value="UniProtKB-EC"/>
</dbReference>
<dbReference type="SUPFAM" id="SSF55073">
    <property type="entry name" value="Nucleotide cyclase"/>
    <property type="match status" value="1"/>
</dbReference>
<dbReference type="PANTHER" id="PTHR44757:SF2">
    <property type="entry name" value="BIOFILM ARCHITECTURE MAINTENANCE PROTEIN MBAA"/>
    <property type="match status" value="1"/>
</dbReference>
<comment type="caution">
    <text evidence="2">Lacks conserved residue(s) required for the propagation of feature annotation.</text>
</comment>
<evidence type="ECO:0000259" key="3">
    <source>
        <dbReference type="PROSITE" id="PS50110"/>
    </source>
</evidence>
<dbReference type="Gene3D" id="3.40.50.2300">
    <property type="match status" value="1"/>
</dbReference>
<dbReference type="RefSeq" id="WP_183551657.1">
    <property type="nucleotide sequence ID" value="NZ_JACHBX010000001.1"/>
</dbReference>
<dbReference type="Pfam" id="PF13188">
    <property type="entry name" value="PAS_8"/>
    <property type="match status" value="1"/>
</dbReference>
<dbReference type="Pfam" id="PF00072">
    <property type="entry name" value="Response_reg"/>
    <property type="match status" value="1"/>
</dbReference>
<dbReference type="PROSITE" id="PS50112">
    <property type="entry name" value="PAS"/>
    <property type="match status" value="1"/>
</dbReference>
<dbReference type="GO" id="GO:0000160">
    <property type="term" value="P:phosphorelay signal transduction system"/>
    <property type="evidence" value="ECO:0007669"/>
    <property type="project" value="InterPro"/>
</dbReference>
<dbReference type="PROSITE" id="PS50110">
    <property type="entry name" value="RESPONSE_REGULATORY"/>
    <property type="match status" value="1"/>
</dbReference>
<dbReference type="CDD" id="cd00130">
    <property type="entry name" value="PAS"/>
    <property type="match status" value="1"/>
</dbReference>
<gene>
    <name evidence="8" type="ORF">HD842_000960</name>
</gene>
<dbReference type="Gene3D" id="3.30.70.270">
    <property type="match status" value="1"/>
</dbReference>
<dbReference type="AlphaFoldDB" id="A0A7W9WXV9"/>
<feature type="domain" description="PAS" evidence="4">
    <location>
        <begin position="148"/>
        <end position="193"/>
    </location>
</feature>
<dbReference type="Pfam" id="PF00563">
    <property type="entry name" value="EAL"/>
    <property type="match status" value="1"/>
</dbReference>
<dbReference type="CDD" id="cd01949">
    <property type="entry name" value="GGDEF"/>
    <property type="match status" value="1"/>
</dbReference>
<dbReference type="PROSITE" id="PS50883">
    <property type="entry name" value="EAL"/>
    <property type="match status" value="1"/>
</dbReference>
<dbReference type="PROSITE" id="PS50113">
    <property type="entry name" value="PAC"/>
    <property type="match status" value="1"/>
</dbReference>
<sequence length="709" mass="76730">MSTSAPTVLIVDDEAKSRDRLACLLAPGGYETTSAASGEEALSSVASEAPDLILIAQTMPGIDGCQVASILKADPATENIPIIMVTGVEDTGMRQAGLEAGAEEFLSKPVDPTELGLRVRNLLRLKDMGDLEDQVLVLEQKIAARTADLLRFRTAMNATPDALMLVSRDTMRFVEVNDTTCAMLGYTRAEMLSLGPVALGAATHDELEAMFEPTPGGRIKPRLSEVTLHCKDGGVVDVEIHRQALLSGNDWIIVSVVRDITERRVAQQILQYQASHDVLTGLPNRAWFYEALHGTVRATHSASPSVAVVFLDLDRFKNVNDTLGHAMGDELLVQFSARLATCVGERDTVARLGGDEFGLILMLDQDPAHAATVAGRIAEVLYPPFNLRGFEVIVTASVGITVHPQDGADPEVLIKYADTAMYEAKQAGRDTYRFFTAQMNADALQRQDLEHALRKAVENEEFELYYQPKLLLGADTIVGVEALLRWDRPGHGLVSPGLFVPVLEETGLIVRVGRWVIDTACRQIKAWSLHATGAVQVSVNIAGRQFAEGDLEGDVLRALAAHDVPAALLELELTETSLMINTERTMQCLSNLRAHGIQVSVDDFGTGYSSLAYLRRFPIDKLKIDIAFIRDVTTNADDAAIVNAIITMAHSLNVQVVAEGVETPAQKAFLLAHGCDQIQGYLVSRPLPAHLVTSLMALHAAKVPVSAAA</sequence>
<dbReference type="Gene3D" id="3.20.20.450">
    <property type="entry name" value="EAL domain"/>
    <property type="match status" value="1"/>
</dbReference>
<dbReference type="InterPro" id="IPR001789">
    <property type="entry name" value="Sig_transdc_resp-reg_receiver"/>
</dbReference>
<name>A0A7W9WXV9_9BURK</name>
<dbReference type="PROSITE" id="PS50887">
    <property type="entry name" value="GGDEF"/>
    <property type="match status" value="1"/>
</dbReference>
<dbReference type="InterPro" id="IPR000160">
    <property type="entry name" value="GGDEF_dom"/>
</dbReference>
<evidence type="ECO:0000259" key="4">
    <source>
        <dbReference type="PROSITE" id="PS50112"/>
    </source>
</evidence>
<dbReference type="SMART" id="SM00052">
    <property type="entry name" value="EAL"/>
    <property type="match status" value="1"/>
</dbReference>
<dbReference type="SUPFAM" id="SSF52172">
    <property type="entry name" value="CheY-like"/>
    <property type="match status" value="1"/>
</dbReference>
<dbReference type="NCBIfam" id="TIGR00229">
    <property type="entry name" value="sensory_box"/>
    <property type="match status" value="1"/>
</dbReference>
<dbReference type="SUPFAM" id="SSF55785">
    <property type="entry name" value="PYP-like sensor domain (PAS domain)"/>
    <property type="match status" value="1"/>
</dbReference>
<reference evidence="8 9" key="1">
    <citation type="submission" date="2020-08" db="EMBL/GenBank/DDBJ databases">
        <title>The Agave Microbiome: Exploring the role of microbial communities in plant adaptations to desert environments.</title>
        <authorList>
            <person name="Partida-Martinez L.P."/>
        </authorList>
    </citation>
    <scope>NUCLEOTIDE SEQUENCE [LARGE SCALE GENOMIC DNA]</scope>
    <source>
        <strain evidence="8 9">AT3.2</strain>
    </source>
</reference>
<dbReference type="SMART" id="SM00448">
    <property type="entry name" value="REC"/>
    <property type="match status" value="1"/>
</dbReference>
<dbReference type="FunFam" id="3.20.20.450:FF:000001">
    <property type="entry name" value="Cyclic di-GMP phosphodiesterase yahA"/>
    <property type="match status" value="1"/>
</dbReference>
<dbReference type="InterPro" id="IPR035919">
    <property type="entry name" value="EAL_sf"/>
</dbReference>
<evidence type="ECO:0000256" key="2">
    <source>
        <dbReference type="PROSITE-ProRule" id="PRU00169"/>
    </source>
</evidence>
<feature type="domain" description="Response regulatory" evidence="3">
    <location>
        <begin position="7"/>
        <end position="123"/>
    </location>
</feature>
<dbReference type="Proteomes" id="UP000540787">
    <property type="component" value="Unassembled WGS sequence"/>
</dbReference>
<dbReference type="Gene3D" id="3.30.450.20">
    <property type="entry name" value="PAS domain"/>
    <property type="match status" value="1"/>
</dbReference>
<proteinExistence type="predicted"/>
<evidence type="ECO:0000259" key="5">
    <source>
        <dbReference type="PROSITE" id="PS50113"/>
    </source>
</evidence>
<comment type="catalytic activity">
    <reaction evidence="1">
        <text>3',3'-c-di-GMP + H2O = 5'-phosphoguanylyl(3'-&gt;5')guanosine + H(+)</text>
        <dbReference type="Rhea" id="RHEA:24902"/>
        <dbReference type="ChEBI" id="CHEBI:15377"/>
        <dbReference type="ChEBI" id="CHEBI:15378"/>
        <dbReference type="ChEBI" id="CHEBI:58754"/>
        <dbReference type="ChEBI" id="CHEBI:58805"/>
        <dbReference type="EC" id="3.1.4.52"/>
    </reaction>
    <physiologicalReaction direction="left-to-right" evidence="1">
        <dbReference type="Rhea" id="RHEA:24903"/>
    </physiologicalReaction>
</comment>
<accession>A0A7W9WXV9</accession>
<evidence type="ECO:0000313" key="8">
    <source>
        <dbReference type="EMBL" id="MBB6132849.1"/>
    </source>
</evidence>
<dbReference type="EMBL" id="JACHBX010000001">
    <property type="protein sequence ID" value="MBB6132849.1"/>
    <property type="molecule type" value="Genomic_DNA"/>
</dbReference>
<dbReference type="InterPro" id="IPR000014">
    <property type="entry name" value="PAS"/>
</dbReference>
<dbReference type="InterPro" id="IPR035965">
    <property type="entry name" value="PAS-like_dom_sf"/>
</dbReference>
<dbReference type="SMART" id="SM00267">
    <property type="entry name" value="GGDEF"/>
    <property type="match status" value="1"/>
</dbReference>
<dbReference type="InterPro" id="IPR043128">
    <property type="entry name" value="Rev_trsase/Diguanyl_cyclase"/>
</dbReference>
<dbReference type="GO" id="GO:0071732">
    <property type="term" value="P:cellular response to nitric oxide"/>
    <property type="evidence" value="ECO:0007669"/>
    <property type="project" value="UniProtKB-ARBA"/>
</dbReference>
<evidence type="ECO:0000259" key="7">
    <source>
        <dbReference type="PROSITE" id="PS50887"/>
    </source>
</evidence>
<protein>
    <submittedName>
        <fullName evidence="8">Diguanylate cyclase (GGDEF)-like protein/PAS domain S-box-containing protein</fullName>
    </submittedName>
</protein>
<evidence type="ECO:0000259" key="6">
    <source>
        <dbReference type="PROSITE" id="PS50883"/>
    </source>
</evidence>
<dbReference type="SUPFAM" id="SSF141868">
    <property type="entry name" value="EAL domain-like"/>
    <property type="match status" value="1"/>
</dbReference>
<dbReference type="Pfam" id="PF00990">
    <property type="entry name" value="GGDEF"/>
    <property type="match status" value="1"/>
</dbReference>
<comment type="caution">
    <text evidence="8">The sequence shown here is derived from an EMBL/GenBank/DDBJ whole genome shotgun (WGS) entry which is preliminary data.</text>
</comment>
<dbReference type="InterPro" id="IPR001633">
    <property type="entry name" value="EAL_dom"/>
</dbReference>
<dbReference type="FunFam" id="3.30.70.270:FF:000001">
    <property type="entry name" value="Diguanylate cyclase domain protein"/>
    <property type="match status" value="1"/>
</dbReference>
<keyword evidence="9" id="KW-1185">Reference proteome</keyword>
<dbReference type="NCBIfam" id="TIGR00254">
    <property type="entry name" value="GGDEF"/>
    <property type="match status" value="1"/>
</dbReference>
<dbReference type="PANTHER" id="PTHR44757">
    <property type="entry name" value="DIGUANYLATE CYCLASE DGCP"/>
    <property type="match status" value="1"/>
</dbReference>
<dbReference type="InterPro" id="IPR001610">
    <property type="entry name" value="PAC"/>
</dbReference>
<feature type="domain" description="EAL" evidence="6">
    <location>
        <begin position="446"/>
        <end position="700"/>
    </location>
</feature>
<feature type="domain" description="GGDEF" evidence="7">
    <location>
        <begin position="304"/>
        <end position="437"/>
    </location>
</feature>
<dbReference type="InterPro" id="IPR011006">
    <property type="entry name" value="CheY-like_superfamily"/>
</dbReference>
<evidence type="ECO:0000313" key="9">
    <source>
        <dbReference type="Proteomes" id="UP000540787"/>
    </source>
</evidence>
<dbReference type="InterPro" id="IPR029787">
    <property type="entry name" value="Nucleotide_cyclase"/>
</dbReference>